<accession>A0A643JVV1</accession>
<protein>
    <submittedName>
        <fullName evidence="2">VWA domain-containing protein</fullName>
    </submittedName>
</protein>
<comment type="caution">
    <text evidence="2">The sequence shown here is derived from an EMBL/GenBank/DDBJ whole genome shotgun (WGS) entry which is preliminary data.</text>
</comment>
<evidence type="ECO:0000259" key="1">
    <source>
        <dbReference type="PROSITE" id="PS50234"/>
    </source>
</evidence>
<dbReference type="PANTHER" id="PTHR10579">
    <property type="entry name" value="CALCIUM-ACTIVATED CHLORIDE CHANNEL REGULATOR"/>
    <property type="match status" value="1"/>
</dbReference>
<feature type="domain" description="VWFA" evidence="1">
    <location>
        <begin position="305"/>
        <end position="508"/>
    </location>
</feature>
<dbReference type="Gene3D" id="3.40.50.410">
    <property type="entry name" value="von Willebrand factor, type A domain"/>
    <property type="match status" value="1"/>
</dbReference>
<reference evidence="2" key="1">
    <citation type="submission" date="2019-09" db="EMBL/GenBank/DDBJ databases">
        <title>Genomic analysis of Haloferax sp. CBA1149.</title>
        <authorList>
            <person name="Roh S.W."/>
        </authorList>
    </citation>
    <scope>NUCLEOTIDE SEQUENCE</scope>
    <source>
        <strain evidence="2">CBA1149</strain>
    </source>
</reference>
<sequence length="708" mass="77304">MGNEDNRVSIVGERGGVMDSVTIKAGGGKLQDGEQITLIGEFVSQRTVHVDRETACRVSIRTDAETLYEVVLAPNDSGERLDLKVGSIYTIEGTVATAQTSLPYHETSCPECNGALRESATIDEYENLVSVSDALNLGGCFIVCDSIQSVNTASTELKDDWIPKETRTPARINSDYICVDCENVVPERELEFSRSDTNQPTLNACAAPANESLGLATGGARDASNFRENIAEGYAPQPDALSYEGLFYDYQFPTAESESTSDALFTPTFERAAGDNPVTGEREQFLSVGLDSTLNASEFERPALDLVAVLDISGSMSSPFDEYYYDANGTRKSTEATDPEQTKLNAATESLCALTRHLNNSDRFGVVLYNSDSHVAKPLSEVRTTDMGAIRGHIREVVAGGGTNMETGFTAARELLSGGDTNREQRVIFMTDAMPNVGETRSAPLVECATDASKEGIYTTFVGMGLDENAALMSKLSGIRGANHYFIHSASEFKTRLADEFDYMVSPLVFDLSLSIETDGCDVDAVYGAPNADISNGQILSIETLFPSPTTAGESRGGVILVRLHQLETEQPNVTLDLSWVESDSTTHGSRVTVDLPTDQHYDNRRIRKAVALSRYGRTLREWATSVRQSSKSADAGVDDWMARRETRTKHERESAPLRVSDSYAAVFDDLRDYLATESKTVDDDSMTREIAVIDDLLTHTDRKRPSR</sequence>
<name>A0A643JVV1_9EURY</name>
<dbReference type="InterPro" id="IPR002035">
    <property type="entry name" value="VWF_A"/>
</dbReference>
<proteinExistence type="predicted"/>
<dbReference type="InterPro" id="IPR051266">
    <property type="entry name" value="CLCR"/>
</dbReference>
<dbReference type="SMART" id="SM00327">
    <property type="entry name" value="VWA"/>
    <property type="match status" value="1"/>
</dbReference>
<dbReference type="Pfam" id="PF13519">
    <property type="entry name" value="VWA_2"/>
    <property type="match status" value="1"/>
</dbReference>
<dbReference type="SUPFAM" id="SSF53300">
    <property type="entry name" value="vWA-like"/>
    <property type="match status" value="1"/>
</dbReference>
<dbReference type="EMBL" id="VZUS01000006">
    <property type="protein sequence ID" value="KAB1184833.1"/>
    <property type="molecule type" value="Genomic_DNA"/>
</dbReference>
<gene>
    <name evidence="2" type="ORF">Hfx1149_17400</name>
</gene>
<dbReference type="InterPro" id="IPR036465">
    <property type="entry name" value="vWFA_dom_sf"/>
</dbReference>
<dbReference type="PROSITE" id="PS50234">
    <property type="entry name" value="VWFA"/>
    <property type="match status" value="1"/>
</dbReference>
<dbReference type="AlphaFoldDB" id="A0A643JVV1"/>
<organism evidence="2">
    <name type="scientific">Haloferax sp. CBA1149</name>
    <dbReference type="NCBI Taxonomy" id="2650753"/>
    <lineage>
        <taxon>Archaea</taxon>
        <taxon>Methanobacteriati</taxon>
        <taxon>Methanobacteriota</taxon>
        <taxon>Stenosarchaea group</taxon>
        <taxon>Halobacteria</taxon>
        <taxon>Halobacteriales</taxon>
        <taxon>Haloferacaceae</taxon>
        <taxon>Haloferax</taxon>
    </lineage>
</organism>
<dbReference type="PANTHER" id="PTHR10579:SF43">
    <property type="entry name" value="ZINC FINGER (C3HC4-TYPE RING FINGER) FAMILY PROTEIN"/>
    <property type="match status" value="1"/>
</dbReference>
<evidence type="ECO:0000313" key="2">
    <source>
        <dbReference type="EMBL" id="KAB1184833.1"/>
    </source>
</evidence>
<dbReference type="RefSeq" id="WP_151139997.1">
    <property type="nucleotide sequence ID" value="NZ_VZUS01000006.1"/>
</dbReference>